<organism evidence="1 2">
    <name type="scientific">Sporormia fimetaria CBS 119925</name>
    <dbReference type="NCBI Taxonomy" id="1340428"/>
    <lineage>
        <taxon>Eukaryota</taxon>
        <taxon>Fungi</taxon>
        <taxon>Dikarya</taxon>
        <taxon>Ascomycota</taxon>
        <taxon>Pezizomycotina</taxon>
        <taxon>Dothideomycetes</taxon>
        <taxon>Pleosporomycetidae</taxon>
        <taxon>Pleosporales</taxon>
        <taxon>Sporormiaceae</taxon>
        <taxon>Sporormia</taxon>
    </lineage>
</organism>
<evidence type="ECO:0000313" key="2">
    <source>
        <dbReference type="Proteomes" id="UP000799440"/>
    </source>
</evidence>
<gene>
    <name evidence="1" type="ORF">M011DRAFT_443269</name>
</gene>
<reference evidence="1" key="1">
    <citation type="journal article" date="2020" name="Stud. Mycol.">
        <title>101 Dothideomycetes genomes: a test case for predicting lifestyles and emergence of pathogens.</title>
        <authorList>
            <person name="Haridas S."/>
            <person name="Albert R."/>
            <person name="Binder M."/>
            <person name="Bloem J."/>
            <person name="Labutti K."/>
            <person name="Salamov A."/>
            <person name="Andreopoulos B."/>
            <person name="Baker S."/>
            <person name="Barry K."/>
            <person name="Bills G."/>
            <person name="Bluhm B."/>
            <person name="Cannon C."/>
            <person name="Castanera R."/>
            <person name="Culley D."/>
            <person name="Daum C."/>
            <person name="Ezra D."/>
            <person name="Gonzalez J."/>
            <person name="Henrissat B."/>
            <person name="Kuo A."/>
            <person name="Liang C."/>
            <person name="Lipzen A."/>
            <person name="Lutzoni F."/>
            <person name="Magnuson J."/>
            <person name="Mondo S."/>
            <person name="Nolan M."/>
            <person name="Ohm R."/>
            <person name="Pangilinan J."/>
            <person name="Park H.-J."/>
            <person name="Ramirez L."/>
            <person name="Alfaro M."/>
            <person name="Sun H."/>
            <person name="Tritt A."/>
            <person name="Yoshinaga Y."/>
            <person name="Zwiers L.-H."/>
            <person name="Turgeon B."/>
            <person name="Goodwin S."/>
            <person name="Spatafora J."/>
            <person name="Crous P."/>
            <person name="Grigoriev I."/>
        </authorList>
    </citation>
    <scope>NUCLEOTIDE SEQUENCE</scope>
    <source>
        <strain evidence="1">CBS 119925</strain>
    </source>
</reference>
<protein>
    <submittedName>
        <fullName evidence="1">Uncharacterized protein</fullName>
    </submittedName>
</protein>
<proteinExistence type="predicted"/>
<sequence>MSQTRICRPFFRNSKSTKVVQVRDQGQWITISKFLDVHFPATQTTDFDNLREWWDKNGKFFNWNGLPTELKDNILEFTIGPYAIIQAKRKRSPRCTGPYEIFLPLGQWRGLLQVSHQVRTLVLELLLDRNPGFLIYIDSIGRLKNTFKRLDQWYQLFGSKTIPKTVREVSLARLFRDYPHQHPHLNHYATFKHGIRRLVLTLDFLDALHFFKVDVGTLAEYRQRIPNTSVEALTQLPNLRSLVYILPDLNWRDYISQPGPRLYDEEDPCPRTLHRWIYEAAATELAMLAIPNVESKVKGFMDHEEKQRWHDLWHTAQLERRFTTQEYAELYAECDGGVELDEEMVAYEKPDGILWHGGEDQRAERDIDRLSVTGSEDLEDVFPPRCICEIPCRELMH</sequence>
<dbReference type="AlphaFoldDB" id="A0A6A6VD04"/>
<keyword evidence="2" id="KW-1185">Reference proteome</keyword>
<accession>A0A6A6VD04</accession>
<dbReference type="EMBL" id="MU006572">
    <property type="protein sequence ID" value="KAF2747470.1"/>
    <property type="molecule type" value="Genomic_DNA"/>
</dbReference>
<evidence type="ECO:0000313" key="1">
    <source>
        <dbReference type="EMBL" id="KAF2747470.1"/>
    </source>
</evidence>
<dbReference type="OrthoDB" id="3781946at2759"/>
<name>A0A6A6VD04_9PLEO</name>
<dbReference type="Proteomes" id="UP000799440">
    <property type="component" value="Unassembled WGS sequence"/>
</dbReference>